<reference evidence="1" key="1">
    <citation type="journal article" date="2020" name="Nature">
        <title>Giant virus diversity and host interactions through global metagenomics.</title>
        <authorList>
            <person name="Schulz F."/>
            <person name="Roux S."/>
            <person name="Paez-Espino D."/>
            <person name="Jungbluth S."/>
            <person name="Walsh D.A."/>
            <person name="Denef V.J."/>
            <person name="McMahon K.D."/>
            <person name="Konstantinidis K.T."/>
            <person name="Eloe-Fadrosh E.A."/>
            <person name="Kyrpides N.C."/>
            <person name="Woyke T."/>
        </authorList>
    </citation>
    <scope>NUCLEOTIDE SEQUENCE</scope>
    <source>
        <strain evidence="1">GVMAG-S-ERX555943-30</strain>
    </source>
</reference>
<name>A0A6C0AV08_9ZZZZ</name>
<proteinExistence type="predicted"/>
<dbReference type="EMBL" id="MN738754">
    <property type="protein sequence ID" value="QHS83386.1"/>
    <property type="molecule type" value="Genomic_DNA"/>
</dbReference>
<dbReference type="AlphaFoldDB" id="A0A6C0AV08"/>
<evidence type="ECO:0000313" key="1">
    <source>
        <dbReference type="EMBL" id="QHS83386.1"/>
    </source>
</evidence>
<accession>A0A6C0AV08</accession>
<sequence length="128" mass="14325">MATQLKIDNADFNPVLDAQQYTQFKKFQLNNTITSTNKQWSRLQQSGKQRVFSMDLDVSGCSSFLLCSGTDQRPHREAMLEIYKHKFPEPLTITERNEATNLKNGCDCGSVSSGNPCACAVGRFGIVR</sequence>
<organism evidence="1">
    <name type="scientific">viral metagenome</name>
    <dbReference type="NCBI Taxonomy" id="1070528"/>
    <lineage>
        <taxon>unclassified sequences</taxon>
        <taxon>metagenomes</taxon>
        <taxon>organismal metagenomes</taxon>
    </lineage>
</organism>
<protein>
    <submittedName>
        <fullName evidence="1">Uncharacterized protein</fullName>
    </submittedName>
</protein>